<dbReference type="HOGENOM" id="CLU_079628_0_0_6"/>
<proteinExistence type="predicted"/>
<evidence type="ECO:0000313" key="2">
    <source>
        <dbReference type="Proteomes" id="UP000000642"/>
    </source>
</evidence>
<dbReference type="RefSeq" id="WP_011816336.1">
    <property type="nucleotide sequence ID" value="NC_008800.1"/>
</dbReference>
<sequence length="271" mass="30463">MSNFTSHPLLHENEPPAAAIERAESHSPFILLADAGQRIPAQLGDLGLPAGEIDRHIGWDIGSLATAQLLSQYLDATLIHQRYSRLVIDCNRTPGIASSIPEISENTRIPRNIGVTVEEAQARRAEVFQPYHDLITQTLNQRRDSGQPSVIISIHSFTPSFKNISRPWQIGTLFHRNPEFALQLVSFLQHEDVLDVGINEPYAMTDATDFTLPFHAEQRQLPYVGIEIRQDLITDENGQEEWARRLARLLPQVLSAYTRHTSSCRGVGYTQ</sequence>
<dbReference type="eggNOG" id="COG3931">
    <property type="taxonomic scope" value="Bacteria"/>
</dbReference>
<dbReference type="InterPro" id="IPR007709">
    <property type="entry name" value="N-FG_amidohydro"/>
</dbReference>
<accession>A1JN31</accession>
<reference evidence="1 2" key="1">
    <citation type="journal article" date="2006" name="PLoS Genet.">
        <title>The complete genome sequence and comparative genome analysis of the high pathogenicity Yersinia enterocolitica strain 8081.</title>
        <authorList>
            <person name="Thomson N.R."/>
            <person name="Howard S."/>
            <person name="Wren B.W."/>
            <person name="Holden M.T.G."/>
            <person name="Crossman L."/>
            <person name="Challis G.L."/>
            <person name="Churcher C."/>
            <person name="Mungall K."/>
            <person name="Brooks K."/>
            <person name="Chillingworth T."/>
            <person name="Feltwell T."/>
            <person name="Abdellah Z."/>
            <person name="Hauser H."/>
            <person name="Jagels K."/>
            <person name="Maddison M."/>
            <person name="Moule S."/>
            <person name="Sanders M."/>
            <person name="Whitehead S."/>
            <person name="Quail M.A."/>
            <person name="Dougan G."/>
            <person name="Parkhill J."/>
            <person name="Prentice M.B."/>
        </authorList>
    </citation>
    <scope>NUCLEOTIDE SEQUENCE [LARGE SCALE GENOMIC DNA]</scope>
    <source>
        <strain evidence="2">NCTC 13174 / 8081</strain>
    </source>
</reference>
<dbReference type="KEGG" id="yen:YE2073"/>
<dbReference type="Proteomes" id="UP000000642">
    <property type="component" value="Chromosome"/>
</dbReference>
<dbReference type="SUPFAM" id="SSF53187">
    <property type="entry name" value="Zn-dependent exopeptidases"/>
    <property type="match status" value="1"/>
</dbReference>
<dbReference type="Pfam" id="PF05013">
    <property type="entry name" value="FGase"/>
    <property type="match status" value="1"/>
</dbReference>
<dbReference type="OrthoDB" id="9815326at2"/>
<dbReference type="EMBL" id="AM286415">
    <property type="protein sequence ID" value="CAL12146.1"/>
    <property type="molecule type" value="Genomic_DNA"/>
</dbReference>
<gene>
    <name evidence="1" type="ordered locus">YE2073</name>
</gene>
<dbReference type="InterPro" id="IPR011227">
    <property type="entry name" value="UCP029730"/>
</dbReference>
<organism evidence="1 2">
    <name type="scientific">Yersinia enterocolitica serotype O:8 / biotype 1B (strain NCTC 13174 / 8081)</name>
    <dbReference type="NCBI Taxonomy" id="393305"/>
    <lineage>
        <taxon>Bacteria</taxon>
        <taxon>Pseudomonadati</taxon>
        <taxon>Pseudomonadota</taxon>
        <taxon>Gammaproteobacteria</taxon>
        <taxon>Enterobacterales</taxon>
        <taxon>Yersiniaceae</taxon>
        <taxon>Yersinia</taxon>
    </lineage>
</organism>
<evidence type="ECO:0000313" key="1">
    <source>
        <dbReference type="EMBL" id="CAL12146.1"/>
    </source>
</evidence>
<protein>
    <recommendedName>
        <fullName evidence="3">N-formylglutamate amidohydrolase</fullName>
    </recommendedName>
</protein>
<evidence type="ECO:0008006" key="3">
    <source>
        <dbReference type="Google" id="ProtNLM"/>
    </source>
</evidence>
<dbReference type="AlphaFoldDB" id="A1JN31"/>
<dbReference type="Gene3D" id="3.40.630.40">
    <property type="entry name" value="Zn-dependent exopeptidases"/>
    <property type="match status" value="1"/>
</dbReference>
<dbReference type="PATRIC" id="fig|393305.7.peg.2237"/>
<name>A1JN31_YERE8</name>
<dbReference type="PIRSF" id="PIRSF029730">
    <property type="entry name" value="UCP029730"/>
    <property type="match status" value="1"/>
</dbReference>